<dbReference type="InterPro" id="IPR023159">
    <property type="entry name" value="SO1590-like_sf"/>
</dbReference>
<dbReference type="EMBL" id="JACHXD010000010">
    <property type="protein sequence ID" value="MBB3120479.1"/>
    <property type="molecule type" value="Genomic_DNA"/>
</dbReference>
<protein>
    <recommendedName>
        <fullName evidence="3">DUF3224 domain-containing protein</fullName>
    </recommendedName>
</protein>
<reference evidence="1 2" key="1">
    <citation type="submission" date="2020-08" db="EMBL/GenBank/DDBJ databases">
        <title>Genomic Encyclopedia of Type Strains, Phase III (KMG-III): the genomes of soil and plant-associated and newly described type strains.</title>
        <authorList>
            <person name="Whitman W."/>
        </authorList>
    </citation>
    <scope>NUCLEOTIDE SEQUENCE [LARGE SCALE GENOMIC DNA]</scope>
    <source>
        <strain evidence="1 2">CECT 8897</strain>
    </source>
</reference>
<keyword evidence="2" id="KW-1185">Reference proteome</keyword>
<dbReference type="Proteomes" id="UP000541535">
    <property type="component" value="Unassembled WGS sequence"/>
</dbReference>
<gene>
    <name evidence="1" type="ORF">FHS03_003546</name>
</gene>
<evidence type="ECO:0000313" key="2">
    <source>
        <dbReference type="Proteomes" id="UP000541535"/>
    </source>
</evidence>
<evidence type="ECO:0008006" key="3">
    <source>
        <dbReference type="Google" id="ProtNLM"/>
    </source>
</evidence>
<dbReference type="Pfam" id="PF11528">
    <property type="entry name" value="DUF3224"/>
    <property type="match status" value="1"/>
</dbReference>
<evidence type="ECO:0000313" key="1">
    <source>
        <dbReference type="EMBL" id="MBB3120479.1"/>
    </source>
</evidence>
<dbReference type="Gene3D" id="2.40.350.10">
    <property type="entry name" value="SO1590-like"/>
    <property type="match status" value="1"/>
</dbReference>
<accession>A0A7W5BC64</accession>
<dbReference type="SUPFAM" id="SSF159238">
    <property type="entry name" value="SO1590-like"/>
    <property type="match status" value="1"/>
</dbReference>
<name>A0A7W5BC64_9BURK</name>
<dbReference type="RefSeq" id="WP_050411610.1">
    <property type="nucleotide sequence ID" value="NZ_JACHXD010000010.1"/>
</dbReference>
<proteinExistence type="predicted"/>
<dbReference type="AlphaFoldDB" id="A0A7W5BC64"/>
<comment type="caution">
    <text evidence="1">The sequence shown here is derived from an EMBL/GenBank/DDBJ whole genome shotgun (WGS) entry which is preliminary data.</text>
</comment>
<organism evidence="1 2">
    <name type="scientific">Pseudoduganella violacea</name>
    <dbReference type="NCBI Taxonomy" id="1715466"/>
    <lineage>
        <taxon>Bacteria</taxon>
        <taxon>Pseudomonadati</taxon>
        <taxon>Pseudomonadota</taxon>
        <taxon>Betaproteobacteria</taxon>
        <taxon>Burkholderiales</taxon>
        <taxon>Oxalobacteraceae</taxon>
        <taxon>Telluria group</taxon>
        <taxon>Pseudoduganella</taxon>
    </lineage>
</organism>
<sequence length="129" mass="13745">MAIANGEFDVKMAPEALSQVSEGSGIGRMHLDKRYHGVLDASGRGEFLSYMGSVPGSAIYVAVERVEGTLHGRSGSFTLVHRGVMGGPHDGLQIFVAPDSGTGELKGISGKLDIKIENGKHFYSFEYSL</sequence>
<dbReference type="InterPro" id="IPR021607">
    <property type="entry name" value="DUF3224"/>
</dbReference>